<organism evidence="6 7">
    <name type="scientific">Actinoplanes friuliensis DSM 7358</name>
    <dbReference type="NCBI Taxonomy" id="1246995"/>
    <lineage>
        <taxon>Bacteria</taxon>
        <taxon>Bacillati</taxon>
        <taxon>Actinomycetota</taxon>
        <taxon>Actinomycetes</taxon>
        <taxon>Micromonosporales</taxon>
        <taxon>Micromonosporaceae</taxon>
        <taxon>Actinoplanes</taxon>
    </lineage>
</organism>
<keyword evidence="1" id="KW-0805">Transcription regulation</keyword>
<dbReference type="InterPro" id="IPR050109">
    <property type="entry name" value="HTH-type_TetR-like_transc_reg"/>
</dbReference>
<sequence>MTTTTPSRRERLRAETVTEIKDAARRLLVAGGPTAISLRAIARDVGLTAPALYRYFDSLDALVLAIVTDLFEDLRTAIAATADHHADEEPLTRVAHMAREFRRWSLDHPAEFALMFGSPVPGVTQFAERCGPVNDAGARFGETFFTVLGEHLERHRYDAAVLDLPEVAQQELFKPYLDTFGDRFPLPVIYLFVAAWTRLYGIVAMEVFGHLRWAMTDVEPLFEVELARTIGQLAR</sequence>
<dbReference type="PANTHER" id="PTHR30055:SF234">
    <property type="entry name" value="HTH-TYPE TRANSCRIPTIONAL REGULATOR BETI"/>
    <property type="match status" value="1"/>
</dbReference>
<dbReference type="RefSeq" id="WP_023561826.1">
    <property type="nucleotide sequence ID" value="NC_022657.1"/>
</dbReference>
<protein>
    <submittedName>
        <fullName evidence="6">TetR family transcriptional regulator</fullName>
    </submittedName>
</protein>
<evidence type="ECO:0000256" key="2">
    <source>
        <dbReference type="ARBA" id="ARBA00023125"/>
    </source>
</evidence>
<dbReference type="STRING" id="1246995.AFR_36170"/>
<dbReference type="KEGG" id="afs:AFR_36170"/>
<dbReference type="InterPro" id="IPR009057">
    <property type="entry name" value="Homeodomain-like_sf"/>
</dbReference>
<dbReference type="InterPro" id="IPR036271">
    <property type="entry name" value="Tet_transcr_reg_TetR-rel_C_sf"/>
</dbReference>
<dbReference type="Proteomes" id="UP000017746">
    <property type="component" value="Chromosome"/>
</dbReference>
<keyword evidence="7" id="KW-1185">Reference proteome</keyword>
<dbReference type="EMBL" id="CP006272">
    <property type="protein sequence ID" value="AGZ45490.1"/>
    <property type="molecule type" value="Genomic_DNA"/>
</dbReference>
<evidence type="ECO:0000313" key="6">
    <source>
        <dbReference type="EMBL" id="AGZ45490.1"/>
    </source>
</evidence>
<feature type="domain" description="HTH tetR-type" evidence="5">
    <location>
        <begin position="14"/>
        <end position="74"/>
    </location>
</feature>
<dbReference type="SUPFAM" id="SSF48498">
    <property type="entry name" value="Tetracyclin repressor-like, C-terminal domain"/>
    <property type="match status" value="1"/>
</dbReference>
<evidence type="ECO:0000259" key="5">
    <source>
        <dbReference type="PROSITE" id="PS50977"/>
    </source>
</evidence>
<proteinExistence type="predicted"/>
<dbReference type="GO" id="GO:0003700">
    <property type="term" value="F:DNA-binding transcription factor activity"/>
    <property type="evidence" value="ECO:0007669"/>
    <property type="project" value="TreeGrafter"/>
</dbReference>
<dbReference type="PRINTS" id="PR00455">
    <property type="entry name" value="HTHTETR"/>
</dbReference>
<dbReference type="SUPFAM" id="SSF46689">
    <property type="entry name" value="Homeodomain-like"/>
    <property type="match status" value="1"/>
</dbReference>
<dbReference type="Pfam" id="PF00440">
    <property type="entry name" value="TetR_N"/>
    <property type="match status" value="1"/>
</dbReference>
<reference evidence="6 7" key="1">
    <citation type="journal article" date="2014" name="J. Biotechnol.">
        <title>Complete genome sequence of the actinobacterium Actinoplanes friuliensis HAG 010964, producer of the lipopeptide antibiotic friulimycin.</title>
        <authorList>
            <person name="Ruckert C."/>
            <person name="Szczepanowski R."/>
            <person name="Albersmeier A."/>
            <person name="Goesmann A."/>
            <person name="Fischer N."/>
            <person name="Steinkamper A."/>
            <person name="Puhler A."/>
            <person name="Biener R."/>
            <person name="Schwartz D."/>
            <person name="Kalinowski J."/>
        </authorList>
    </citation>
    <scope>NUCLEOTIDE SEQUENCE [LARGE SCALE GENOMIC DNA]</scope>
    <source>
        <strain evidence="6 7">DSM 7358</strain>
    </source>
</reference>
<dbReference type="OrthoDB" id="3210322at2"/>
<dbReference type="PROSITE" id="PS50977">
    <property type="entry name" value="HTH_TETR_2"/>
    <property type="match status" value="1"/>
</dbReference>
<dbReference type="HOGENOM" id="CLU_069356_9_1_11"/>
<dbReference type="Pfam" id="PF13305">
    <property type="entry name" value="TetR_C_33"/>
    <property type="match status" value="1"/>
</dbReference>
<evidence type="ECO:0000313" key="7">
    <source>
        <dbReference type="Proteomes" id="UP000017746"/>
    </source>
</evidence>
<dbReference type="InterPro" id="IPR025996">
    <property type="entry name" value="MT1864/Rv1816-like_C"/>
</dbReference>
<dbReference type="PANTHER" id="PTHR30055">
    <property type="entry name" value="HTH-TYPE TRANSCRIPTIONAL REGULATOR RUTR"/>
    <property type="match status" value="1"/>
</dbReference>
<dbReference type="AlphaFoldDB" id="U5WBW4"/>
<dbReference type="PATRIC" id="fig|1246995.3.peg.7319"/>
<evidence type="ECO:0000256" key="1">
    <source>
        <dbReference type="ARBA" id="ARBA00023015"/>
    </source>
</evidence>
<dbReference type="Gene3D" id="1.10.357.10">
    <property type="entry name" value="Tetracycline Repressor, domain 2"/>
    <property type="match status" value="1"/>
</dbReference>
<feature type="DNA-binding region" description="H-T-H motif" evidence="4">
    <location>
        <begin position="37"/>
        <end position="56"/>
    </location>
</feature>
<dbReference type="eggNOG" id="COG1309">
    <property type="taxonomic scope" value="Bacteria"/>
</dbReference>
<keyword evidence="3" id="KW-0804">Transcription</keyword>
<accession>U5WBW4</accession>
<gene>
    <name evidence="6" type="ORF">AFR_36170</name>
</gene>
<name>U5WBW4_9ACTN</name>
<evidence type="ECO:0000256" key="4">
    <source>
        <dbReference type="PROSITE-ProRule" id="PRU00335"/>
    </source>
</evidence>
<dbReference type="GO" id="GO:0000976">
    <property type="term" value="F:transcription cis-regulatory region binding"/>
    <property type="evidence" value="ECO:0007669"/>
    <property type="project" value="TreeGrafter"/>
</dbReference>
<keyword evidence="2 4" id="KW-0238">DNA-binding</keyword>
<evidence type="ECO:0000256" key="3">
    <source>
        <dbReference type="ARBA" id="ARBA00023163"/>
    </source>
</evidence>
<dbReference type="InterPro" id="IPR001647">
    <property type="entry name" value="HTH_TetR"/>
</dbReference>